<reference evidence="3" key="1">
    <citation type="submission" date="2017-06" db="EMBL/GenBank/DDBJ databases">
        <title>Genome analysis of Fimbriiglobus ruber SP5, the first member of the order Planctomycetales with confirmed chitinolytic capability.</title>
        <authorList>
            <person name="Ravin N.V."/>
            <person name="Rakitin A.L."/>
            <person name="Ivanova A.A."/>
            <person name="Beletsky A.V."/>
            <person name="Kulichevskaya I.S."/>
            <person name="Mardanov A.V."/>
            <person name="Dedysh S.N."/>
        </authorList>
    </citation>
    <scope>NUCLEOTIDE SEQUENCE [LARGE SCALE GENOMIC DNA]</scope>
    <source>
        <strain evidence="3">SP5</strain>
    </source>
</reference>
<feature type="compositionally biased region" description="Basic and acidic residues" evidence="1">
    <location>
        <begin position="48"/>
        <end position="61"/>
    </location>
</feature>
<evidence type="ECO:0000313" key="3">
    <source>
        <dbReference type="Proteomes" id="UP000214646"/>
    </source>
</evidence>
<dbReference type="Proteomes" id="UP000214646">
    <property type="component" value="Unassembled WGS sequence"/>
</dbReference>
<sequence length="117" mass="12378">MAAAGDKSFWGARHRPRRPHPGDTGRLPVRGGRPVVAGGRPAVAGPRPADDDVGGTRRDPGRGWSRLSVRLCGRPLSLSRRPASGPVWGSESGAGCGMPLRLPCDPRARRTGNNSRK</sequence>
<feature type="compositionally biased region" description="Low complexity" evidence="1">
    <location>
        <begin position="28"/>
        <end position="47"/>
    </location>
</feature>
<dbReference type="AlphaFoldDB" id="A0A225DXH5"/>
<keyword evidence="3" id="KW-1185">Reference proteome</keyword>
<gene>
    <name evidence="2" type="ORF">FRUB_04007</name>
</gene>
<feature type="region of interest" description="Disordered" evidence="1">
    <location>
        <begin position="1"/>
        <end position="117"/>
    </location>
</feature>
<proteinExistence type="predicted"/>
<dbReference type="EMBL" id="NIDE01000005">
    <property type="protein sequence ID" value="OWK41929.1"/>
    <property type="molecule type" value="Genomic_DNA"/>
</dbReference>
<organism evidence="2 3">
    <name type="scientific">Fimbriiglobus ruber</name>
    <dbReference type="NCBI Taxonomy" id="1908690"/>
    <lineage>
        <taxon>Bacteria</taxon>
        <taxon>Pseudomonadati</taxon>
        <taxon>Planctomycetota</taxon>
        <taxon>Planctomycetia</taxon>
        <taxon>Gemmatales</taxon>
        <taxon>Gemmataceae</taxon>
        <taxon>Fimbriiglobus</taxon>
    </lineage>
</organism>
<evidence type="ECO:0000256" key="1">
    <source>
        <dbReference type="SAM" id="MobiDB-lite"/>
    </source>
</evidence>
<comment type="caution">
    <text evidence="2">The sequence shown here is derived from an EMBL/GenBank/DDBJ whole genome shotgun (WGS) entry which is preliminary data.</text>
</comment>
<accession>A0A225DXH5</accession>
<evidence type="ECO:0000313" key="2">
    <source>
        <dbReference type="EMBL" id="OWK41929.1"/>
    </source>
</evidence>
<protein>
    <submittedName>
        <fullName evidence="2">Uncharacterized protein</fullName>
    </submittedName>
</protein>
<name>A0A225DXH5_9BACT</name>